<dbReference type="RefSeq" id="WP_345711436.1">
    <property type="nucleotide sequence ID" value="NZ_BAABIL010000146.1"/>
</dbReference>
<organism evidence="3 4">
    <name type="scientific">Kineococcus glutinatus</name>
    <dbReference type="NCBI Taxonomy" id="1070872"/>
    <lineage>
        <taxon>Bacteria</taxon>
        <taxon>Bacillati</taxon>
        <taxon>Actinomycetota</taxon>
        <taxon>Actinomycetes</taxon>
        <taxon>Kineosporiales</taxon>
        <taxon>Kineosporiaceae</taxon>
        <taxon>Kineococcus</taxon>
    </lineage>
</organism>
<dbReference type="Proteomes" id="UP001501195">
    <property type="component" value="Unassembled WGS sequence"/>
</dbReference>
<evidence type="ECO:0000256" key="1">
    <source>
        <dbReference type="SAM" id="SignalP"/>
    </source>
</evidence>
<sequence length="208" mass="20303">MGVALVLVSVLLGARVVSAADRTAPVWAVTSTLAAGQPIRSSDLRVERVRLPAAAAAAYLPATSAPDGDWVALRTLGAGELVPRSAVGGARRLAARPLSLSLPSVPAGVVVGTQVDVWVTPAAEAGGPTGSSDAVDASTADPEQILQGVEVSAVSSGGSALAAQRTCEVQVVVPEERVADVIGALASGAAVTVVPVPGSAGAHPGGAS</sequence>
<comment type="caution">
    <text evidence="3">The sequence shown here is derived from an EMBL/GenBank/DDBJ whole genome shotgun (WGS) entry which is preliminary data.</text>
</comment>
<protein>
    <recommendedName>
        <fullName evidence="2">SAF domain-containing protein</fullName>
    </recommendedName>
</protein>
<feature type="chain" id="PRO_5045903536" description="SAF domain-containing protein" evidence="1">
    <location>
        <begin position="20"/>
        <end position="208"/>
    </location>
</feature>
<accession>A0ABP9HIE0</accession>
<dbReference type="InterPro" id="IPR013974">
    <property type="entry name" value="SAF"/>
</dbReference>
<feature type="domain" description="SAF" evidence="2">
    <location>
        <begin position="24"/>
        <end position="88"/>
    </location>
</feature>
<dbReference type="Pfam" id="PF08666">
    <property type="entry name" value="SAF"/>
    <property type="match status" value="1"/>
</dbReference>
<keyword evidence="4" id="KW-1185">Reference proteome</keyword>
<proteinExistence type="predicted"/>
<evidence type="ECO:0000313" key="3">
    <source>
        <dbReference type="EMBL" id="GAA4971493.1"/>
    </source>
</evidence>
<evidence type="ECO:0000313" key="4">
    <source>
        <dbReference type="Proteomes" id="UP001501195"/>
    </source>
</evidence>
<evidence type="ECO:0000259" key="2">
    <source>
        <dbReference type="SMART" id="SM00858"/>
    </source>
</evidence>
<gene>
    <name evidence="3" type="ORF">GCM10023225_11530</name>
</gene>
<keyword evidence="1" id="KW-0732">Signal</keyword>
<feature type="signal peptide" evidence="1">
    <location>
        <begin position="1"/>
        <end position="19"/>
    </location>
</feature>
<reference evidence="4" key="1">
    <citation type="journal article" date="2019" name="Int. J. Syst. Evol. Microbiol.">
        <title>The Global Catalogue of Microorganisms (GCM) 10K type strain sequencing project: providing services to taxonomists for standard genome sequencing and annotation.</title>
        <authorList>
            <consortium name="The Broad Institute Genomics Platform"/>
            <consortium name="The Broad Institute Genome Sequencing Center for Infectious Disease"/>
            <person name="Wu L."/>
            <person name="Ma J."/>
        </authorList>
    </citation>
    <scope>NUCLEOTIDE SEQUENCE [LARGE SCALE GENOMIC DNA]</scope>
    <source>
        <strain evidence="4">JCM 18126</strain>
    </source>
</reference>
<name>A0ABP9HIE0_9ACTN</name>
<dbReference type="SMART" id="SM00858">
    <property type="entry name" value="SAF"/>
    <property type="match status" value="1"/>
</dbReference>
<dbReference type="EMBL" id="BAABIL010000146">
    <property type="protein sequence ID" value="GAA4971493.1"/>
    <property type="molecule type" value="Genomic_DNA"/>
</dbReference>